<evidence type="ECO:0000256" key="2">
    <source>
        <dbReference type="ARBA" id="ARBA00008894"/>
    </source>
</evidence>
<dbReference type="InterPro" id="IPR003657">
    <property type="entry name" value="WRKY_dom"/>
</dbReference>
<dbReference type="GO" id="GO:0000166">
    <property type="term" value="F:nucleotide binding"/>
    <property type="evidence" value="ECO:0007669"/>
    <property type="project" value="UniProtKB-KW"/>
</dbReference>
<evidence type="ECO:0000259" key="12">
    <source>
        <dbReference type="PROSITE" id="PS50811"/>
    </source>
</evidence>
<dbReference type="Proteomes" id="UP001497457">
    <property type="component" value="Chromosome 21rd"/>
</dbReference>
<keyword evidence="3" id="KW-0433">Leucine-rich repeat</keyword>
<evidence type="ECO:0000256" key="8">
    <source>
        <dbReference type="ARBA" id="ARBA00023054"/>
    </source>
</evidence>
<dbReference type="SUPFAM" id="SSF118290">
    <property type="entry name" value="WRKY DNA-binding domain"/>
    <property type="match status" value="1"/>
</dbReference>
<evidence type="ECO:0000256" key="6">
    <source>
        <dbReference type="ARBA" id="ARBA00022821"/>
    </source>
</evidence>
<name>A0ABC9AKE4_9POAL</name>
<keyword evidence="10" id="KW-0804">Transcription</keyword>
<dbReference type="Pfam" id="PF23559">
    <property type="entry name" value="WHD_DRP"/>
    <property type="match status" value="1"/>
</dbReference>
<dbReference type="GO" id="GO:0002758">
    <property type="term" value="P:innate immune response-activating signaling pathway"/>
    <property type="evidence" value="ECO:0007669"/>
    <property type="project" value="UniProtKB-ARBA"/>
</dbReference>
<keyword evidence="5" id="KW-0547">Nucleotide-binding</keyword>
<evidence type="ECO:0000256" key="11">
    <source>
        <dbReference type="ARBA" id="ARBA00023242"/>
    </source>
</evidence>
<proteinExistence type="inferred from homology"/>
<dbReference type="FunFam" id="1.10.10.10:FF:000322">
    <property type="entry name" value="Probable disease resistance protein At1g63360"/>
    <property type="match status" value="1"/>
</dbReference>
<dbReference type="InterPro" id="IPR027417">
    <property type="entry name" value="P-loop_NTPase"/>
</dbReference>
<evidence type="ECO:0000313" key="14">
    <source>
        <dbReference type="Proteomes" id="UP001497457"/>
    </source>
</evidence>
<dbReference type="EMBL" id="OZ075131">
    <property type="protein sequence ID" value="CAL4980360.1"/>
    <property type="molecule type" value="Genomic_DNA"/>
</dbReference>
<evidence type="ECO:0000256" key="3">
    <source>
        <dbReference type="ARBA" id="ARBA00022614"/>
    </source>
</evidence>
<comment type="similarity">
    <text evidence="2">Belongs to the disease resistance NB-LRR family.</text>
</comment>
<comment type="subcellular location">
    <subcellularLocation>
        <location evidence="1">Nucleus</location>
    </subcellularLocation>
</comment>
<organism evidence="13 14">
    <name type="scientific">Urochloa decumbens</name>
    <dbReference type="NCBI Taxonomy" id="240449"/>
    <lineage>
        <taxon>Eukaryota</taxon>
        <taxon>Viridiplantae</taxon>
        <taxon>Streptophyta</taxon>
        <taxon>Embryophyta</taxon>
        <taxon>Tracheophyta</taxon>
        <taxon>Spermatophyta</taxon>
        <taxon>Magnoliopsida</taxon>
        <taxon>Liliopsida</taxon>
        <taxon>Poales</taxon>
        <taxon>Poaceae</taxon>
        <taxon>PACMAD clade</taxon>
        <taxon>Panicoideae</taxon>
        <taxon>Panicodae</taxon>
        <taxon>Paniceae</taxon>
        <taxon>Melinidinae</taxon>
        <taxon>Urochloa</taxon>
    </lineage>
</organism>
<dbReference type="GO" id="GO:0005634">
    <property type="term" value="C:nucleus"/>
    <property type="evidence" value="ECO:0007669"/>
    <property type="project" value="UniProtKB-SubCell"/>
</dbReference>
<dbReference type="Pfam" id="PF18052">
    <property type="entry name" value="Rx_N"/>
    <property type="match status" value="1"/>
</dbReference>
<dbReference type="Gene3D" id="2.20.25.80">
    <property type="entry name" value="WRKY domain"/>
    <property type="match status" value="1"/>
</dbReference>
<dbReference type="InterPro" id="IPR036388">
    <property type="entry name" value="WH-like_DNA-bd_sf"/>
</dbReference>
<dbReference type="Pfam" id="PF03106">
    <property type="entry name" value="WRKY"/>
    <property type="match status" value="1"/>
</dbReference>
<dbReference type="Gene3D" id="3.40.50.300">
    <property type="entry name" value="P-loop containing nucleotide triphosphate hydrolases"/>
    <property type="match status" value="1"/>
</dbReference>
<keyword evidence="8" id="KW-0175">Coiled coil</keyword>
<feature type="domain" description="WRKY" evidence="12">
    <location>
        <begin position="815"/>
        <end position="878"/>
    </location>
</feature>
<evidence type="ECO:0000313" key="13">
    <source>
        <dbReference type="EMBL" id="CAL4980360.1"/>
    </source>
</evidence>
<evidence type="ECO:0000256" key="9">
    <source>
        <dbReference type="ARBA" id="ARBA00023125"/>
    </source>
</evidence>
<dbReference type="GO" id="GO:0042742">
    <property type="term" value="P:defense response to bacterium"/>
    <property type="evidence" value="ECO:0007669"/>
    <property type="project" value="UniProtKB-ARBA"/>
</dbReference>
<dbReference type="Gene3D" id="1.10.8.430">
    <property type="entry name" value="Helical domain of apoptotic protease-activating factors"/>
    <property type="match status" value="1"/>
</dbReference>
<dbReference type="InterPro" id="IPR041118">
    <property type="entry name" value="Rx_N"/>
</dbReference>
<evidence type="ECO:0000256" key="4">
    <source>
        <dbReference type="ARBA" id="ARBA00022737"/>
    </source>
</evidence>
<sequence>MEFATGAIGTLLPKLGTLLKEEYNLQKSVKEGIRFLMAELECMQVGLKKVSNVPLDQLDELVKIWARDVRELSYNMEDIVDTFMLRVDGVESNKKHNINGLVQRCRNALSKVKICHSIGNEIRYIKSQVEEVKKRHDRYRIDDVIAQHSTVDPRIFTLFEEVTNLVGIGKTSNDLIKRLFEGDESTNKKLKIVSIVGFGGLGKTTLAKAVFDMLEKQFVCTAFVPVGRESDIKKVFRSILIGLDKHKYTGFDTAALSDWQLINELREYLDKRRYLIVLDDVWETSLWKLIKCGLVDCSCGSRVITTTRISQVAHEVDDVYVMETLSDNDSKKLFYTRILDPVSQGDECKGQTNNQLDEATKRILKKCGGVPLSIITMASLLVDKPVEDWSNVYDSIGFGPKDQNGTVQNTRNILSFSYYDLPSYLKTCLLHLSIFPEDHWIEKNSLIWMWVAEGFLNEEQGKGSFEDGERYFTELINKSMIQPTKSDEDGTVDGCHVHDMVLDLIRSLATEENFIKILDRKHQDCSSPWSSSVRRLALHEGSNQDKNNNLAGGMAKLRSFNAIKCPISMMSQLVSFQTLRVLVLEGCDIIGGCHLKHLGKLCQLRYLGLKGTRIAKLPREIGDLVLLLVLDVRDTGLEELPETVRELRKLMSLRVNDSMSYLWLRGVGNLTSLQELVLGNVVMSPWLIVELGKLTELRMLEISFLQSGEHMESLLEALRSPSRIRILSLRFWPDEVLVSSLEGWEPPRQLCQFVMEGVCLARLPGWVNSTRVPHLSYLHLKLLVMEVQDWEVLARMPELHSLCIYSTLRLSLARSVESPIYDGHTWRMYGQKEIPGAKHPRGYYRCIHRQSPRCTATKQVQCRDNDSTLFDVIYHGTHTCVQRTSAGASAQQTCVAMEVPDQSLASLFLEMPTSSTITDDTDEPFKLTKKRRHMEKHMVRVRAVCGDGPADDGHSWRKHGQKDILGAKLPKGLLPVHPSPLSGMHGDEAGAAL</sequence>
<dbReference type="Gene3D" id="1.20.5.4130">
    <property type="match status" value="1"/>
</dbReference>
<evidence type="ECO:0000256" key="7">
    <source>
        <dbReference type="ARBA" id="ARBA00023015"/>
    </source>
</evidence>
<dbReference type="Pfam" id="PF23598">
    <property type="entry name" value="LRR_14"/>
    <property type="match status" value="1"/>
</dbReference>
<keyword evidence="6" id="KW-0611">Plant defense</keyword>
<keyword evidence="11" id="KW-0539">Nucleus</keyword>
<dbReference type="InterPro" id="IPR044974">
    <property type="entry name" value="Disease_R_plants"/>
</dbReference>
<dbReference type="InterPro" id="IPR002182">
    <property type="entry name" value="NB-ARC"/>
</dbReference>
<dbReference type="SMART" id="SM00774">
    <property type="entry name" value="WRKY"/>
    <property type="match status" value="1"/>
</dbReference>
<dbReference type="AlphaFoldDB" id="A0ABC9AKE4"/>
<dbReference type="InterPro" id="IPR042197">
    <property type="entry name" value="Apaf_helical"/>
</dbReference>
<keyword evidence="7" id="KW-0805">Transcription regulation</keyword>
<dbReference type="PRINTS" id="PR00364">
    <property type="entry name" value="DISEASERSIST"/>
</dbReference>
<dbReference type="InterPro" id="IPR036576">
    <property type="entry name" value="WRKY_dom_sf"/>
</dbReference>
<accession>A0ABC9AKE4</accession>
<evidence type="ECO:0000256" key="10">
    <source>
        <dbReference type="ARBA" id="ARBA00023163"/>
    </source>
</evidence>
<dbReference type="Gene3D" id="1.10.10.10">
    <property type="entry name" value="Winged helix-like DNA-binding domain superfamily/Winged helix DNA-binding domain"/>
    <property type="match status" value="1"/>
</dbReference>
<dbReference type="InterPro" id="IPR058922">
    <property type="entry name" value="WHD_DRP"/>
</dbReference>
<gene>
    <name evidence="13" type="ORF">URODEC1_LOCUS55631</name>
</gene>
<keyword evidence="9" id="KW-0238">DNA-binding</keyword>
<evidence type="ECO:0000256" key="1">
    <source>
        <dbReference type="ARBA" id="ARBA00004123"/>
    </source>
</evidence>
<dbReference type="PANTHER" id="PTHR23155:SF1116">
    <property type="entry name" value="OS12G0273300 PROTEIN"/>
    <property type="match status" value="1"/>
</dbReference>
<reference evidence="13 14" key="2">
    <citation type="submission" date="2024-10" db="EMBL/GenBank/DDBJ databases">
        <authorList>
            <person name="Ryan C."/>
        </authorList>
    </citation>
    <scope>NUCLEOTIDE SEQUENCE [LARGE SCALE GENOMIC DNA]</scope>
</reference>
<dbReference type="PROSITE" id="PS50811">
    <property type="entry name" value="WRKY"/>
    <property type="match status" value="1"/>
</dbReference>
<keyword evidence="14" id="KW-1185">Reference proteome</keyword>
<dbReference type="CDD" id="cd14798">
    <property type="entry name" value="RX-CC_like"/>
    <property type="match status" value="1"/>
</dbReference>
<protein>
    <recommendedName>
        <fullName evidence="12">WRKY domain-containing protein</fullName>
    </recommendedName>
</protein>
<dbReference type="SUPFAM" id="SSF52540">
    <property type="entry name" value="P-loop containing nucleoside triphosphate hydrolases"/>
    <property type="match status" value="1"/>
</dbReference>
<dbReference type="Pfam" id="PF00931">
    <property type="entry name" value="NB-ARC"/>
    <property type="match status" value="1"/>
</dbReference>
<keyword evidence="4" id="KW-0677">Repeat</keyword>
<evidence type="ECO:0000256" key="5">
    <source>
        <dbReference type="ARBA" id="ARBA00022741"/>
    </source>
</evidence>
<dbReference type="SUPFAM" id="SSF52047">
    <property type="entry name" value="RNI-like"/>
    <property type="match status" value="1"/>
</dbReference>
<dbReference type="InterPro" id="IPR055414">
    <property type="entry name" value="LRR_R13L4/SHOC2-like"/>
</dbReference>
<dbReference type="GO" id="GO:0003677">
    <property type="term" value="F:DNA binding"/>
    <property type="evidence" value="ECO:0007669"/>
    <property type="project" value="UniProtKB-KW"/>
</dbReference>
<dbReference type="InterPro" id="IPR032675">
    <property type="entry name" value="LRR_dom_sf"/>
</dbReference>
<dbReference type="GO" id="GO:0009626">
    <property type="term" value="P:plant-type hypersensitive response"/>
    <property type="evidence" value="ECO:0007669"/>
    <property type="project" value="UniProtKB-ARBA"/>
</dbReference>
<dbReference type="InterPro" id="IPR038005">
    <property type="entry name" value="RX-like_CC"/>
</dbReference>
<dbReference type="PANTHER" id="PTHR23155">
    <property type="entry name" value="DISEASE RESISTANCE PROTEIN RP"/>
    <property type="match status" value="1"/>
</dbReference>
<reference evidence="14" key="1">
    <citation type="submission" date="2024-06" db="EMBL/GenBank/DDBJ databases">
        <authorList>
            <person name="Ryan C."/>
        </authorList>
    </citation>
    <scope>NUCLEOTIDE SEQUENCE [LARGE SCALE GENOMIC DNA]</scope>
</reference>
<dbReference type="Gene3D" id="3.80.10.10">
    <property type="entry name" value="Ribonuclease Inhibitor"/>
    <property type="match status" value="1"/>
</dbReference>